<dbReference type="Gene3D" id="1.10.3730.20">
    <property type="match status" value="1"/>
</dbReference>
<dbReference type="Pfam" id="PF00892">
    <property type="entry name" value="EamA"/>
    <property type="match status" value="1"/>
</dbReference>
<dbReference type="EMBL" id="FWXI01000038">
    <property type="protein sequence ID" value="SMD15621.1"/>
    <property type="molecule type" value="Genomic_DNA"/>
</dbReference>
<keyword evidence="4 6" id="KW-1133">Transmembrane helix</keyword>
<dbReference type="InterPro" id="IPR050638">
    <property type="entry name" value="AA-Vitamin_Transporters"/>
</dbReference>
<evidence type="ECO:0000256" key="6">
    <source>
        <dbReference type="SAM" id="Phobius"/>
    </source>
</evidence>
<evidence type="ECO:0000259" key="7">
    <source>
        <dbReference type="Pfam" id="PF00892"/>
    </source>
</evidence>
<protein>
    <submittedName>
        <fullName evidence="8">Transporter family protein</fullName>
    </submittedName>
</protein>
<dbReference type="Proteomes" id="UP000192738">
    <property type="component" value="Unassembled WGS sequence"/>
</dbReference>
<proteinExistence type="inferred from homology"/>
<accession>A0A1W2F126</accession>
<dbReference type="SUPFAM" id="SSF103481">
    <property type="entry name" value="Multidrug resistance efflux transporter EmrE"/>
    <property type="match status" value="1"/>
</dbReference>
<dbReference type="InterPro" id="IPR037185">
    <property type="entry name" value="EmrE-like"/>
</dbReference>
<feature type="domain" description="EamA" evidence="7">
    <location>
        <begin position="3"/>
        <end position="137"/>
    </location>
</feature>
<evidence type="ECO:0000256" key="1">
    <source>
        <dbReference type="ARBA" id="ARBA00004141"/>
    </source>
</evidence>
<comment type="similarity">
    <text evidence="2">Belongs to the EamA transporter family.</text>
</comment>
<comment type="subcellular location">
    <subcellularLocation>
        <location evidence="1">Membrane</location>
        <topology evidence="1">Multi-pass membrane protein</topology>
    </subcellularLocation>
</comment>
<feature type="transmembrane region" description="Helical" evidence="6">
    <location>
        <begin position="92"/>
        <end position="113"/>
    </location>
</feature>
<name>A0A1W2F126_9FIRM</name>
<evidence type="ECO:0000256" key="3">
    <source>
        <dbReference type="ARBA" id="ARBA00022692"/>
    </source>
</evidence>
<dbReference type="InterPro" id="IPR000620">
    <property type="entry name" value="EamA_dom"/>
</dbReference>
<keyword evidence="3 6" id="KW-0812">Transmembrane</keyword>
<keyword evidence="9" id="KW-1185">Reference proteome</keyword>
<organism evidence="8 9">
    <name type="scientific">Sporomusa malonica</name>
    <dbReference type="NCBI Taxonomy" id="112901"/>
    <lineage>
        <taxon>Bacteria</taxon>
        <taxon>Bacillati</taxon>
        <taxon>Bacillota</taxon>
        <taxon>Negativicutes</taxon>
        <taxon>Selenomonadales</taxon>
        <taxon>Sporomusaceae</taxon>
        <taxon>Sporomusa</taxon>
    </lineage>
</organism>
<dbReference type="PANTHER" id="PTHR32322">
    <property type="entry name" value="INNER MEMBRANE TRANSPORTER"/>
    <property type="match status" value="1"/>
</dbReference>
<feature type="transmembrane region" description="Helical" evidence="6">
    <location>
        <begin position="63"/>
        <end position="86"/>
    </location>
</feature>
<reference evidence="8 9" key="1">
    <citation type="submission" date="2017-04" db="EMBL/GenBank/DDBJ databases">
        <authorList>
            <person name="Afonso C.L."/>
            <person name="Miller P.J."/>
            <person name="Scott M.A."/>
            <person name="Spackman E."/>
            <person name="Goraichik I."/>
            <person name="Dimitrov K.M."/>
            <person name="Suarez D.L."/>
            <person name="Swayne D.E."/>
        </authorList>
    </citation>
    <scope>NUCLEOTIDE SEQUENCE [LARGE SCALE GENOMIC DNA]</scope>
    <source>
        <strain evidence="8 9">DSM 5090</strain>
    </source>
</reference>
<dbReference type="OrthoDB" id="9806718at2"/>
<dbReference type="RefSeq" id="WP_084578431.1">
    <property type="nucleotide sequence ID" value="NZ_CP155572.1"/>
</dbReference>
<evidence type="ECO:0000313" key="8">
    <source>
        <dbReference type="EMBL" id="SMD15621.1"/>
    </source>
</evidence>
<dbReference type="GO" id="GO:0016020">
    <property type="term" value="C:membrane"/>
    <property type="evidence" value="ECO:0007669"/>
    <property type="project" value="UniProtKB-SubCell"/>
</dbReference>
<evidence type="ECO:0000313" key="9">
    <source>
        <dbReference type="Proteomes" id="UP000192738"/>
    </source>
</evidence>
<dbReference type="AlphaFoldDB" id="A0A1W2F126"/>
<dbReference type="STRING" id="112901.SAMN04488500_13820"/>
<evidence type="ECO:0000256" key="4">
    <source>
        <dbReference type="ARBA" id="ARBA00022989"/>
    </source>
</evidence>
<feature type="transmembrane region" description="Helical" evidence="6">
    <location>
        <begin position="30"/>
        <end position="51"/>
    </location>
</feature>
<feature type="transmembrane region" description="Helical" evidence="6">
    <location>
        <begin position="120"/>
        <end position="137"/>
    </location>
</feature>
<keyword evidence="5 6" id="KW-0472">Membrane</keyword>
<evidence type="ECO:0000256" key="2">
    <source>
        <dbReference type="ARBA" id="ARBA00007362"/>
    </source>
</evidence>
<gene>
    <name evidence="8" type="ORF">SAMN04488500_13820</name>
</gene>
<sequence length="138" mass="14921">MFIFYALAGVFCLGLAPLFGKAVLNSVNPVTAFVLRTMIAAIIIAAWFLSARGYNELLTVPPSLWIIITTEAVLAALLGDLAYFYALKEGNINEVSLIMSCAPLVTISLSYFLLNEIITISQLIGAFFITIGLILISL</sequence>
<dbReference type="PANTHER" id="PTHR32322:SF2">
    <property type="entry name" value="EAMA DOMAIN-CONTAINING PROTEIN"/>
    <property type="match status" value="1"/>
</dbReference>
<evidence type="ECO:0000256" key="5">
    <source>
        <dbReference type="ARBA" id="ARBA00023136"/>
    </source>
</evidence>